<accession>A0A9E2BF14</accession>
<reference evidence="1 2" key="1">
    <citation type="journal article" date="2021" name="bioRxiv">
        <title>Unique metabolic strategies in Hadean analogues reveal hints for primordial physiology.</title>
        <authorList>
            <person name="Nobu M.K."/>
            <person name="Nakai R."/>
            <person name="Tamazawa S."/>
            <person name="Mori H."/>
            <person name="Toyoda A."/>
            <person name="Ijiri A."/>
            <person name="Suzuki S."/>
            <person name="Kurokawa K."/>
            <person name="Kamagata Y."/>
            <person name="Tamaki H."/>
        </authorList>
    </citation>
    <scope>NUCLEOTIDE SEQUENCE [LARGE SCALE GENOMIC DNA]</scope>
    <source>
        <strain evidence="1">BS525</strain>
    </source>
</reference>
<dbReference type="Proteomes" id="UP000811545">
    <property type="component" value="Unassembled WGS sequence"/>
</dbReference>
<sequence length="70" mass="8036">MEGNRIIVFVDDRELPLYRGMEVKHALIAYDMNIYQEAMEGKLKVVDEWGNEVGLSGAISEGNRFYIKGR</sequence>
<gene>
    <name evidence="1" type="ORF">DDT42_00239</name>
</gene>
<evidence type="ECO:0000313" key="1">
    <source>
        <dbReference type="EMBL" id="MBT9144398.1"/>
    </source>
</evidence>
<dbReference type="EMBL" id="QLTW01000006">
    <property type="protein sequence ID" value="MBT9144398.1"/>
    <property type="molecule type" value="Genomic_DNA"/>
</dbReference>
<dbReference type="AlphaFoldDB" id="A0A9E2BF14"/>
<comment type="caution">
    <text evidence="1">The sequence shown here is derived from an EMBL/GenBank/DDBJ whole genome shotgun (WGS) entry which is preliminary data.</text>
</comment>
<protein>
    <submittedName>
        <fullName evidence="1">Uncharacterized protein</fullName>
    </submittedName>
</protein>
<proteinExistence type="predicted"/>
<evidence type="ECO:0000313" key="2">
    <source>
        <dbReference type="Proteomes" id="UP000811545"/>
    </source>
</evidence>
<organism evidence="1 2">
    <name type="scientific">Psychracetigena formicireducens</name>
    <dbReference type="NCBI Taxonomy" id="2986056"/>
    <lineage>
        <taxon>Bacteria</taxon>
        <taxon>Bacillati</taxon>
        <taxon>Candidatus Lithacetigenota</taxon>
        <taxon>Candidatus Psychracetigena</taxon>
    </lineage>
</organism>
<name>A0A9E2BF14_PSYF1</name>